<dbReference type="InterPro" id="IPR036910">
    <property type="entry name" value="HMG_box_dom_sf"/>
</dbReference>
<feature type="region of interest" description="Disordered" evidence="4">
    <location>
        <begin position="226"/>
        <end position="252"/>
    </location>
</feature>
<evidence type="ECO:0000259" key="5">
    <source>
        <dbReference type="PROSITE" id="PS50118"/>
    </source>
</evidence>
<dbReference type="Gene3D" id="1.10.30.10">
    <property type="entry name" value="High mobility group box domain"/>
    <property type="match status" value="1"/>
</dbReference>
<feature type="domain" description="HMG box" evidence="5">
    <location>
        <begin position="44"/>
        <end position="113"/>
    </location>
</feature>
<dbReference type="GO" id="GO:0005634">
    <property type="term" value="C:nucleus"/>
    <property type="evidence" value="ECO:0007669"/>
    <property type="project" value="UniProtKB-UniRule"/>
</dbReference>
<keyword evidence="2 3" id="KW-0539">Nucleus</keyword>
<evidence type="ECO:0000256" key="2">
    <source>
        <dbReference type="ARBA" id="ARBA00023242"/>
    </source>
</evidence>
<dbReference type="GO" id="GO:0000978">
    <property type="term" value="F:RNA polymerase II cis-regulatory region sequence-specific DNA binding"/>
    <property type="evidence" value="ECO:0007669"/>
    <property type="project" value="TreeGrafter"/>
</dbReference>
<feature type="DNA-binding region" description="HMG box" evidence="3">
    <location>
        <begin position="44"/>
        <end position="113"/>
    </location>
</feature>
<feature type="compositionally biased region" description="Basic and acidic residues" evidence="4">
    <location>
        <begin position="226"/>
        <end position="238"/>
    </location>
</feature>
<feature type="region of interest" description="Disordered" evidence="4">
    <location>
        <begin position="1"/>
        <end position="47"/>
    </location>
</feature>
<keyword evidence="7" id="KW-1185">Reference proteome</keyword>
<proteinExistence type="predicted"/>
<dbReference type="CDD" id="cd01389">
    <property type="entry name" value="HMG-box_ROX1-like"/>
    <property type="match status" value="1"/>
</dbReference>
<dbReference type="OrthoDB" id="6247875at2759"/>
<accession>A0A9W8MQL0</accession>
<dbReference type="SMART" id="SM00398">
    <property type="entry name" value="HMG"/>
    <property type="match status" value="1"/>
</dbReference>
<dbReference type="AlphaFoldDB" id="A0A9W8MQL0"/>
<dbReference type="Pfam" id="PF00505">
    <property type="entry name" value="HMG_box"/>
    <property type="match status" value="1"/>
</dbReference>
<feature type="region of interest" description="Disordered" evidence="4">
    <location>
        <begin position="395"/>
        <end position="425"/>
    </location>
</feature>
<dbReference type="SUPFAM" id="SSF47095">
    <property type="entry name" value="HMG-box"/>
    <property type="match status" value="1"/>
</dbReference>
<evidence type="ECO:0000313" key="6">
    <source>
        <dbReference type="EMBL" id="KAJ3499400.1"/>
    </source>
</evidence>
<name>A0A9W8MQL0_9AGAR</name>
<dbReference type="PANTHER" id="PTHR45789:SF2">
    <property type="entry name" value="FI18025P1"/>
    <property type="match status" value="1"/>
</dbReference>
<gene>
    <name evidence="6" type="ORF">NLJ89_g10105</name>
</gene>
<evidence type="ECO:0000256" key="1">
    <source>
        <dbReference type="ARBA" id="ARBA00023125"/>
    </source>
</evidence>
<dbReference type="GO" id="GO:0000981">
    <property type="term" value="F:DNA-binding transcription factor activity, RNA polymerase II-specific"/>
    <property type="evidence" value="ECO:0007669"/>
    <property type="project" value="TreeGrafter"/>
</dbReference>
<organism evidence="6 7">
    <name type="scientific">Agrocybe chaxingu</name>
    <dbReference type="NCBI Taxonomy" id="84603"/>
    <lineage>
        <taxon>Eukaryota</taxon>
        <taxon>Fungi</taxon>
        <taxon>Dikarya</taxon>
        <taxon>Basidiomycota</taxon>
        <taxon>Agaricomycotina</taxon>
        <taxon>Agaricomycetes</taxon>
        <taxon>Agaricomycetidae</taxon>
        <taxon>Agaricales</taxon>
        <taxon>Agaricineae</taxon>
        <taxon>Strophariaceae</taxon>
        <taxon>Agrocybe</taxon>
    </lineage>
</organism>
<dbReference type="InterPro" id="IPR051356">
    <property type="entry name" value="SOX/SOX-like_TF"/>
</dbReference>
<feature type="compositionally biased region" description="Polar residues" evidence="4">
    <location>
        <begin position="1"/>
        <end position="11"/>
    </location>
</feature>
<sequence length="453" mass="50820">MYISATTTPSVRSLGAAFTLPHPTNTRPDPNKKSHARKQPPGHVPRPRNAFILFRCDFVRQKKIPESVENDHRNISRIVGKIWREMSDEDKEPWVAMADEEKRRHLRTHPGYRFTPGNTVKKKPKRGDDTPHEMQYDEIVSDEALFLALARASSCPPGALHIPQANIEFLNGYGQPLKTRDDLARRPSRIIFYQSTPQDFRTDQAAGSKFFTDMENQHVVAETAKERHSVPPAHEDFVHPSPDGSFRKEDYSSDSDIEGMFCGPRIASIAHLPAPHEPPQWQTIHRDPIPWTDWCDINLTNPFNQDYDTDSSYSQDSPPPPVFYNPFPSTLPPLPPMGLGFSADHQEPLASVVDERKYSDPSLAYAPTASENALHQSFLLSPESPTFDVGHYQKQSFSHPAETQTVSTQPSPQAHGRVHGEPPGFVANMFMVPEDVVAGDGYGHDPPTPAYPS</sequence>
<dbReference type="EMBL" id="JANKHO010001745">
    <property type="protein sequence ID" value="KAJ3499400.1"/>
    <property type="molecule type" value="Genomic_DNA"/>
</dbReference>
<feature type="compositionally biased region" description="Polar residues" evidence="4">
    <location>
        <begin position="395"/>
        <end position="412"/>
    </location>
</feature>
<evidence type="ECO:0000256" key="3">
    <source>
        <dbReference type="PROSITE-ProRule" id="PRU00267"/>
    </source>
</evidence>
<evidence type="ECO:0000256" key="4">
    <source>
        <dbReference type="SAM" id="MobiDB-lite"/>
    </source>
</evidence>
<reference evidence="6" key="1">
    <citation type="submission" date="2022-07" db="EMBL/GenBank/DDBJ databases">
        <title>Genome Sequence of Agrocybe chaxingu.</title>
        <authorList>
            <person name="Buettner E."/>
        </authorList>
    </citation>
    <scope>NUCLEOTIDE SEQUENCE</scope>
    <source>
        <strain evidence="6">MP-N11</strain>
    </source>
</reference>
<protein>
    <recommendedName>
        <fullName evidence="5">HMG box domain-containing protein</fullName>
    </recommendedName>
</protein>
<evidence type="ECO:0000313" key="7">
    <source>
        <dbReference type="Proteomes" id="UP001148786"/>
    </source>
</evidence>
<comment type="caution">
    <text evidence="6">The sequence shown here is derived from an EMBL/GenBank/DDBJ whole genome shotgun (WGS) entry which is preliminary data.</text>
</comment>
<feature type="region of interest" description="Disordered" evidence="4">
    <location>
        <begin position="109"/>
        <end position="130"/>
    </location>
</feature>
<dbReference type="InterPro" id="IPR009071">
    <property type="entry name" value="HMG_box_dom"/>
</dbReference>
<dbReference type="PANTHER" id="PTHR45789">
    <property type="entry name" value="FI18025P1"/>
    <property type="match status" value="1"/>
</dbReference>
<dbReference type="Proteomes" id="UP001148786">
    <property type="component" value="Unassembled WGS sequence"/>
</dbReference>
<keyword evidence="1 3" id="KW-0238">DNA-binding</keyword>
<dbReference type="PROSITE" id="PS50118">
    <property type="entry name" value="HMG_BOX_2"/>
    <property type="match status" value="1"/>
</dbReference>